<evidence type="ECO:0000313" key="2">
    <source>
        <dbReference type="EMBL" id="TEB07731.1"/>
    </source>
</evidence>
<dbReference type="EMBL" id="QFGA01000001">
    <property type="protein sequence ID" value="TEB07731.1"/>
    <property type="molecule type" value="Genomic_DNA"/>
</dbReference>
<feature type="signal peptide" evidence="1">
    <location>
        <begin position="1"/>
        <end position="23"/>
    </location>
</feature>
<evidence type="ECO:0000313" key="3">
    <source>
        <dbReference type="Proteomes" id="UP000298324"/>
    </source>
</evidence>
<gene>
    <name evidence="2" type="ORF">Psch_01286</name>
</gene>
<organism evidence="2 3">
    <name type="scientific">Pelotomaculum schinkii</name>
    <dbReference type="NCBI Taxonomy" id="78350"/>
    <lineage>
        <taxon>Bacteria</taxon>
        <taxon>Bacillati</taxon>
        <taxon>Bacillota</taxon>
        <taxon>Clostridia</taxon>
        <taxon>Eubacteriales</taxon>
        <taxon>Desulfotomaculaceae</taxon>
        <taxon>Pelotomaculum</taxon>
    </lineage>
</organism>
<keyword evidence="3" id="KW-1185">Reference proteome</keyword>
<dbReference type="AlphaFoldDB" id="A0A4Y7RG27"/>
<comment type="caution">
    <text evidence="2">The sequence shown here is derived from an EMBL/GenBank/DDBJ whole genome shotgun (WGS) entry which is preliminary data.</text>
</comment>
<sequence length="111" mass="11910">MKRTLMLFFLILMFLIISLPAVAAETKDKNTATLSASEALDQLEADMNRPTEISILASNPTQVNIGTNKTFTWANHGASISPVPGGCAVGWGYANEPGWAALTASCDYNIF</sequence>
<dbReference type="RefSeq" id="WP_190239550.1">
    <property type="nucleotide sequence ID" value="NZ_QFGA01000001.1"/>
</dbReference>
<reference evidence="2 3" key="1">
    <citation type="journal article" date="2018" name="Environ. Microbiol.">
        <title>Novel energy conservation strategies and behaviour of Pelotomaculum schinkii driving syntrophic propionate catabolism.</title>
        <authorList>
            <person name="Hidalgo-Ahumada C.A.P."/>
            <person name="Nobu M.K."/>
            <person name="Narihiro T."/>
            <person name="Tamaki H."/>
            <person name="Liu W.T."/>
            <person name="Kamagata Y."/>
            <person name="Stams A.J.M."/>
            <person name="Imachi H."/>
            <person name="Sousa D.Z."/>
        </authorList>
    </citation>
    <scope>NUCLEOTIDE SEQUENCE [LARGE SCALE GENOMIC DNA]</scope>
    <source>
        <strain evidence="2 3">HH</strain>
    </source>
</reference>
<protein>
    <submittedName>
        <fullName evidence="2">Uncharacterized protein</fullName>
    </submittedName>
</protein>
<evidence type="ECO:0000256" key="1">
    <source>
        <dbReference type="SAM" id="SignalP"/>
    </source>
</evidence>
<proteinExistence type="predicted"/>
<keyword evidence="1" id="KW-0732">Signal</keyword>
<accession>A0A4Y7RG27</accession>
<name>A0A4Y7RG27_9FIRM</name>
<feature type="chain" id="PRO_5021475145" evidence="1">
    <location>
        <begin position="24"/>
        <end position="111"/>
    </location>
</feature>
<dbReference type="Proteomes" id="UP000298324">
    <property type="component" value="Unassembled WGS sequence"/>
</dbReference>